<accession>A0A5B7I4J9</accession>
<proteinExistence type="predicted"/>
<organism evidence="1 2">
    <name type="scientific">Portunus trituberculatus</name>
    <name type="common">Swimming crab</name>
    <name type="synonym">Neptunus trituberculatus</name>
    <dbReference type="NCBI Taxonomy" id="210409"/>
    <lineage>
        <taxon>Eukaryota</taxon>
        <taxon>Metazoa</taxon>
        <taxon>Ecdysozoa</taxon>
        <taxon>Arthropoda</taxon>
        <taxon>Crustacea</taxon>
        <taxon>Multicrustacea</taxon>
        <taxon>Malacostraca</taxon>
        <taxon>Eumalacostraca</taxon>
        <taxon>Eucarida</taxon>
        <taxon>Decapoda</taxon>
        <taxon>Pleocyemata</taxon>
        <taxon>Brachyura</taxon>
        <taxon>Eubrachyura</taxon>
        <taxon>Portunoidea</taxon>
        <taxon>Portunidae</taxon>
        <taxon>Portuninae</taxon>
        <taxon>Portunus</taxon>
    </lineage>
</organism>
<name>A0A5B7I4J9_PORTR</name>
<comment type="caution">
    <text evidence="1">The sequence shown here is derived from an EMBL/GenBank/DDBJ whole genome shotgun (WGS) entry which is preliminary data.</text>
</comment>
<keyword evidence="2" id="KW-1185">Reference proteome</keyword>
<dbReference type="Proteomes" id="UP000324222">
    <property type="component" value="Unassembled WGS sequence"/>
</dbReference>
<dbReference type="AlphaFoldDB" id="A0A5B7I4J9"/>
<evidence type="ECO:0000313" key="1">
    <source>
        <dbReference type="EMBL" id="MPC76387.1"/>
    </source>
</evidence>
<gene>
    <name evidence="1" type="ORF">E2C01_070797</name>
</gene>
<protein>
    <submittedName>
        <fullName evidence="1">Uncharacterized protein</fullName>
    </submittedName>
</protein>
<sequence>MQWPGIGPESGAVVRGLTIAEEPQESLQDDRWWCSGLSAAASHDLHLGSTVASEGSVYEKLCSWCPPVG</sequence>
<reference evidence="1 2" key="1">
    <citation type="submission" date="2019-05" db="EMBL/GenBank/DDBJ databases">
        <title>Another draft genome of Portunus trituberculatus and its Hox gene families provides insights of decapod evolution.</title>
        <authorList>
            <person name="Jeong J.-H."/>
            <person name="Song I."/>
            <person name="Kim S."/>
            <person name="Choi T."/>
            <person name="Kim D."/>
            <person name="Ryu S."/>
            <person name="Kim W."/>
        </authorList>
    </citation>
    <scope>NUCLEOTIDE SEQUENCE [LARGE SCALE GENOMIC DNA]</scope>
    <source>
        <tissue evidence="1">Muscle</tissue>
    </source>
</reference>
<dbReference type="EMBL" id="VSRR010043239">
    <property type="protein sequence ID" value="MPC76387.1"/>
    <property type="molecule type" value="Genomic_DNA"/>
</dbReference>
<evidence type="ECO:0000313" key="2">
    <source>
        <dbReference type="Proteomes" id="UP000324222"/>
    </source>
</evidence>